<dbReference type="AlphaFoldDB" id="A0AAD6GE42"/>
<organism evidence="1 2">
    <name type="scientific">Penicillium frequentans</name>
    <dbReference type="NCBI Taxonomy" id="3151616"/>
    <lineage>
        <taxon>Eukaryota</taxon>
        <taxon>Fungi</taxon>
        <taxon>Dikarya</taxon>
        <taxon>Ascomycota</taxon>
        <taxon>Pezizomycotina</taxon>
        <taxon>Eurotiomycetes</taxon>
        <taxon>Eurotiomycetidae</taxon>
        <taxon>Eurotiales</taxon>
        <taxon>Aspergillaceae</taxon>
        <taxon>Penicillium</taxon>
    </lineage>
</organism>
<reference evidence="1 2" key="1">
    <citation type="journal article" date="2023" name="IMA Fungus">
        <title>Comparative genomic study of the Penicillium genus elucidates a diverse pangenome and 15 lateral gene transfer events.</title>
        <authorList>
            <person name="Petersen C."/>
            <person name="Sorensen T."/>
            <person name="Nielsen M.R."/>
            <person name="Sondergaard T.E."/>
            <person name="Sorensen J.L."/>
            <person name="Fitzpatrick D.A."/>
            <person name="Frisvad J.C."/>
            <person name="Nielsen K.L."/>
        </authorList>
    </citation>
    <scope>NUCLEOTIDE SEQUENCE [LARGE SCALE GENOMIC DNA]</scope>
    <source>
        <strain evidence="1 2">IBT 35679</strain>
    </source>
</reference>
<protein>
    <submittedName>
        <fullName evidence="1">Shikimate kinase</fullName>
    </submittedName>
</protein>
<accession>A0AAD6GE42</accession>
<dbReference type="EMBL" id="JAQIZZ010000006">
    <property type="protein sequence ID" value="KAJ5538645.1"/>
    <property type="molecule type" value="Genomic_DNA"/>
</dbReference>
<sequence>MQNSAQRVITDWEAWNREPLEDQSVDLPAPKNVNLSKLKFDWVLSEPGCFEEWIDTVAQVLDSVGLKALISQTIPRPTYLNDASKRWSILSKQLTIWMARRVDPDFIEIITRHEEVIYADSFVRKARDSLCFWDI</sequence>
<evidence type="ECO:0000313" key="1">
    <source>
        <dbReference type="EMBL" id="KAJ5538645.1"/>
    </source>
</evidence>
<proteinExistence type="predicted"/>
<keyword evidence="1" id="KW-0418">Kinase</keyword>
<evidence type="ECO:0000313" key="2">
    <source>
        <dbReference type="Proteomes" id="UP001220324"/>
    </source>
</evidence>
<name>A0AAD6GE42_9EURO</name>
<keyword evidence="2" id="KW-1185">Reference proteome</keyword>
<keyword evidence="1" id="KW-0808">Transferase</keyword>
<dbReference type="GO" id="GO:0016301">
    <property type="term" value="F:kinase activity"/>
    <property type="evidence" value="ECO:0007669"/>
    <property type="project" value="UniProtKB-KW"/>
</dbReference>
<dbReference type="Proteomes" id="UP001220324">
    <property type="component" value="Unassembled WGS sequence"/>
</dbReference>
<gene>
    <name evidence="1" type="ORF">N7494_008124</name>
</gene>
<comment type="caution">
    <text evidence="1">The sequence shown here is derived from an EMBL/GenBank/DDBJ whole genome shotgun (WGS) entry which is preliminary data.</text>
</comment>